<evidence type="ECO:0000313" key="7">
    <source>
        <dbReference type="Proteomes" id="UP001556692"/>
    </source>
</evidence>
<dbReference type="Gene3D" id="3.50.50.60">
    <property type="entry name" value="FAD/NAD(P)-binding domain"/>
    <property type="match status" value="2"/>
</dbReference>
<name>A0ABV3SMP9_9HYPH</name>
<dbReference type="InterPro" id="IPR050315">
    <property type="entry name" value="FAD-oxidoreductase_2"/>
</dbReference>
<protein>
    <submittedName>
        <fullName evidence="6">FAD-dependent oxidoreductase</fullName>
    </submittedName>
</protein>
<evidence type="ECO:0000259" key="5">
    <source>
        <dbReference type="Pfam" id="PF00890"/>
    </source>
</evidence>
<dbReference type="RefSeq" id="WP_367955158.1">
    <property type="nucleotide sequence ID" value="NZ_JBDPGJ010000004.1"/>
</dbReference>
<dbReference type="EMBL" id="JBDPGJ010000004">
    <property type="protein sequence ID" value="MEX0407274.1"/>
    <property type="molecule type" value="Genomic_DNA"/>
</dbReference>
<comment type="caution">
    <text evidence="6">The sequence shown here is derived from an EMBL/GenBank/DDBJ whole genome shotgun (WGS) entry which is preliminary data.</text>
</comment>
<reference evidence="6 7" key="1">
    <citation type="submission" date="2024-05" db="EMBL/GenBank/DDBJ databases">
        <authorList>
            <person name="Jiang F."/>
        </authorList>
    </citation>
    <scope>NUCLEOTIDE SEQUENCE [LARGE SCALE GENOMIC DNA]</scope>
    <source>
        <strain evidence="6 7">LZ166</strain>
    </source>
</reference>
<accession>A0ABV3SMP9</accession>
<evidence type="ECO:0000256" key="2">
    <source>
        <dbReference type="ARBA" id="ARBA00022630"/>
    </source>
</evidence>
<feature type="domain" description="FAD-dependent oxidoreductase 2 FAD-binding" evidence="5">
    <location>
        <begin position="7"/>
        <end position="504"/>
    </location>
</feature>
<proteinExistence type="predicted"/>
<keyword evidence="2" id="KW-0285">Flavoprotein</keyword>
<dbReference type="SUPFAM" id="SSF56425">
    <property type="entry name" value="Succinate dehydrogenase/fumarate reductase flavoprotein, catalytic domain"/>
    <property type="match status" value="1"/>
</dbReference>
<gene>
    <name evidence="6" type="ORF">ABGN05_16570</name>
</gene>
<dbReference type="SUPFAM" id="SSF51905">
    <property type="entry name" value="FAD/NAD(P)-binding domain"/>
    <property type="match status" value="1"/>
</dbReference>
<dbReference type="Pfam" id="PF00890">
    <property type="entry name" value="FAD_binding_2"/>
    <property type="match status" value="1"/>
</dbReference>
<dbReference type="InterPro" id="IPR036188">
    <property type="entry name" value="FAD/NAD-bd_sf"/>
</dbReference>
<keyword evidence="7" id="KW-1185">Reference proteome</keyword>
<organism evidence="6 7">
    <name type="scientific">Aquibium pacificus</name>
    <dbReference type="NCBI Taxonomy" id="3153579"/>
    <lineage>
        <taxon>Bacteria</taxon>
        <taxon>Pseudomonadati</taxon>
        <taxon>Pseudomonadota</taxon>
        <taxon>Alphaproteobacteria</taxon>
        <taxon>Hyphomicrobiales</taxon>
        <taxon>Phyllobacteriaceae</taxon>
        <taxon>Aquibium</taxon>
    </lineage>
</organism>
<evidence type="ECO:0000313" key="6">
    <source>
        <dbReference type="EMBL" id="MEX0407274.1"/>
    </source>
</evidence>
<dbReference type="InterPro" id="IPR003953">
    <property type="entry name" value="FAD-dep_OxRdtase_2_FAD-bd"/>
</dbReference>
<evidence type="ECO:0000256" key="3">
    <source>
        <dbReference type="ARBA" id="ARBA00022827"/>
    </source>
</evidence>
<dbReference type="PANTHER" id="PTHR43400">
    <property type="entry name" value="FUMARATE REDUCTASE"/>
    <property type="match status" value="1"/>
</dbReference>
<keyword evidence="3" id="KW-0274">FAD</keyword>
<keyword evidence="4" id="KW-0560">Oxidoreductase</keyword>
<dbReference type="PANTHER" id="PTHR43400:SF10">
    <property type="entry name" value="3-OXOSTEROID 1-DEHYDROGENASE"/>
    <property type="match status" value="1"/>
</dbReference>
<evidence type="ECO:0000256" key="4">
    <source>
        <dbReference type="ARBA" id="ARBA00023002"/>
    </source>
</evidence>
<sequence length="537" mass="57668">MAELEVDVVVVGSGIAGLSAALAAQAHGFSTILVEKSTAVGGGTSHSYGLIWVGGNHIAEREGISDDMADVRRYLDFLSGGHAETDRLEAFIRETPSAIRFFEDCGIPFLRIHGLTDHYFDRGPGSAETGRSIEAAPMSGYELGPWRQKLYTPPGVPFNISAEELVGWGGIHSFSSWDRDTMENRKKEDFLGLGVGLVARFLKALIDRDVPVWTDAALAELVVEDGRTKGIVLTDGRMIGARRGVVLATGGYESNLELARNYDGLPGYRSIFPENISGDGMICGAEKGAAIRQIHQNLQLMLGFSMTATDTGKQTFRPAAIIELTSPHTIVVNRAGRRFANEAYFQAVGPKLREFDPDTHQYVNLPCYLIFDSQYAQKFSFAGLPAGSAVPEWVERSDTMEGLADKLGMDPASLTATVGLFNAFCDQGRDADFDRGANKWKLAAGTDPTVNSSLGRLDTGPFYGIELHPSVGASAGLATDVHGQVLHVRGHPMPGLYASGNAAAHTEFGTGYQAGLTLASCMTFSLQAVRHMKAAAQ</sequence>
<evidence type="ECO:0000256" key="1">
    <source>
        <dbReference type="ARBA" id="ARBA00001974"/>
    </source>
</evidence>
<comment type="cofactor">
    <cofactor evidence="1">
        <name>FAD</name>
        <dbReference type="ChEBI" id="CHEBI:57692"/>
    </cofactor>
</comment>
<dbReference type="InterPro" id="IPR027477">
    <property type="entry name" value="Succ_DH/fumarate_Rdtase_cat_sf"/>
</dbReference>
<dbReference type="Proteomes" id="UP001556692">
    <property type="component" value="Unassembled WGS sequence"/>
</dbReference>